<evidence type="ECO:0000313" key="2">
    <source>
        <dbReference type="EMBL" id="CAH0378061.1"/>
    </source>
</evidence>
<evidence type="ECO:0000256" key="1">
    <source>
        <dbReference type="SAM" id="MobiDB-lite"/>
    </source>
</evidence>
<dbReference type="EMBL" id="CAKKNE010000005">
    <property type="protein sequence ID" value="CAH0378061.1"/>
    <property type="molecule type" value="Genomic_DNA"/>
</dbReference>
<dbReference type="Proteomes" id="UP000789595">
    <property type="component" value="Unassembled WGS sequence"/>
</dbReference>
<sequence length="725" mass="76336">MAADQIQRRAADAEQLAADWRACEKAAAAFDEETNTGGDGAAAEENALRNVDAKRVAALAALADRPALAGRAAAGAIQRRKRRLADRAAGQMLFALALREDDDGPDAGAVVPVSRRRAPFCWRKRDVAAAATAAAALRSLAGDASLADAWANAVLARICARSDARHRARGSKQCPESAVASMASSSGNTATTKDAFVDVAASARDVLCAARGGRGELGVAARVARSARAPFAPFCAALSTRLADELRDKAHAYCAAADYADAEAHQEEADAVPEAYLGAVAGTVRRCSKLLESLEDELHKPSAGQATDDAGRSETEASDGDDVALDDTPPRHLPEGVVYLRAAFDDVIEALSAAYGARERDWLENALERVVRRLPEGDDYASLLEGPLQGRAVAEAAGCLERSLTRCRRVAAPRRPCGRVSRAVVDAVLAGKSVPVVVDDDAAADPAKALAATADDFVRDRLLAPALDAAAASVAERQTKRRPSVFQTDDGGDDGPPPAFYDVVRAARVAATSWRGRLAVLAPRLEASDAAAAAAARALDAAAQRTADGFGEALGRARQSGDYAMRDEPSVLKPTKATVAFRDALLRRAAAADHAFAAHDDLLATWRKSLAAHASRAVEAHLTSVKVSRAGAFVLARDLDEIRKAAAPLGSNEADARLGRLREGVGVFELDAEQLAYVALKPGGAFASLPRDELVRRILRRADAWNFRGKRAKWVEELVASLEAS</sequence>
<protein>
    <submittedName>
        <fullName evidence="2">Uncharacterized protein</fullName>
    </submittedName>
</protein>
<feature type="region of interest" description="Disordered" evidence="1">
    <location>
        <begin position="473"/>
        <end position="497"/>
    </location>
</feature>
<feature type="compositionally biased region" description="Acidic residues" evidence="1">
    <location>
        <begin position="316"/>
        <end position="325"/>
    </location>
</feature>
<keyword evidence="3" id="KW-1185">Reference proteome</keyword>
<reference evidence="2" key="1">
    <citation type="submission" date="2021-11" db="EMBL/GenBank/DDBJ databases">
        <authorList>
            <consortium name="Genoscope - CEA"/>
            <person name="William W."/>
        </authorList>
    </citation>
    <scope>NUCLEOTIDE SEQUENCE</scope>
</reference>
<gene>
    <name evidence="2" type="ORF">PECAL_5P25810</name>
</gene>
<dbReference type="OrthoDB" id="125856at2759"/>
<proteinExistence type="predicted"/>
<accession>A0A8J2X2S1</accession>
<evidence type="ECO:0000313" key="3">
    <source>
        <dbReference type="Proteomes" id="UP000789595"/>
    </source>
</evidence>
<name>A0A8J2X2S1_9STRA</name>
<feature type="region of interest" description="Disordered" evidence="1">
    <location>
        <begin position="297"/>
        <end position="330"/>
    </location>
</feature>
<dbReference type="AlphaFoldDB" id="A0A8J2X2S1"/>
<comment type="caution">
    <text evidence="2">The sequence shown here is derived from an EMBL/GenBank/DDBJ whole genome shotgun (WGS) entry which is preliminary data.</text>
</comment>
<organism evidence="2 3">
    <name type="scientific">Pelagomonas calceolata</name>
    <dbReference type="NCBI Taxonomy" id="35677"/>
    <lineage>
        <taxon>Eukaryota</taxon>
        <taxon>Sar</taxon>
        <taxon>Stramenopiles</taxon>
        <taxon>Ochrophyta</taxon>
        <taxon>Pelagophyceae</taxon>
        <taxon>Pelagomonadales</taxon>
        <taxon>Pelagomonadaceae</taxon>
        <taxon>Pelagomonas</taxon>
    </lineage>
</organism>